<dbReference type="SUPFAM" id="SSF53732">
    <property type="entry name" value="Aconitase iron-sulfur domain"/>
    <property type="match status" value="1"/>
</dbReference>
<dbReference type="PROSITE" id="PS01244">
    <property type="entry name" value="ACONITASE_2"/>
    <property type="match status" value="1"/>
</dbReference>
<dbReference type="InterPro" id="IPR018136">
    <property type="entry name" value="Aconitase_4Fe-4S_BS"/>
</dbReference>
<name>A0ABW0D3A4_STRFI</name>
<dbReference type="PRINTS" id="PR00415">
    <property type="entry name" value="ACONITASE"/>
</dbReference>
<dbReference type="Gene3D" id="3.30.499.10">
    <property type="entry name" value="Aconitase, domain 3"/>
    <property type="match status" value="2"/>
</dbReference>
<dbReference type="Proteomes" id="UP001596156">
    <property type="component" value="Unassembled WGS sequence"/>
</dbReference>
<evidence type="ECO:0000313" key="10">
    <source>
        <dbReference type="Proteomes" id="UP001596156"/>
    </source>
</evidence>
<dbReference type="Gene3D" id="3.20.19.10">
    <property type="entry name" value="Aconitase, domain 4"/>
    <property type="match status" value="1"/>
</dbReference>
<feature type="region of interest" description="Disordered" evidence="6">
    <location>
        <begin position="400"/>
        <end position="467"/>
    </location>
</feature>
<dbReference type="PANTHER" id="PTHR11670">
    <property type="entry name" value="ACONITASE/IRON-RESPONSIVE ELEMENT FAMILY MEMBER"/>
    <property type="match status" value="1"/>
</dbReference>
<dbReference type="Pfam" id="PF00694">
    <property type="entry name" value="Aconitase_C"/>
    <property type="match status" value="1"/>
</dbReference>
<evidence type="ECO:0000313" key="9">
    <source>
        <dbReference type="EMBL" id="MFC5223424.1"/>
    </source>
</evidence>
<dbReference type="EMBL" id="JBHSKL010000003">
    <property type="protein sequence ID" value="MFC5223424.1"/>
    <property type="molecule type" value="Genomic_DNA"/>
</dbReference>
<evidence type="ECO:0000256" key="4">
    <source>
        <dbReference type="ARBA" id="ARBA00023004"/>
    </source>
</evidence>
<dbReference type="InterPro" id="IPR036008">
    <property type="entry name" value="Aconitase_4Fe-4S_dom"/>
</dbReference>
<dbReference type="Gene3D" id="6.10.190.10">
    <property type="match status" value="1"/>
</dbReference>
<keyword evidence="3" id="KW-0479">Metal-binding</keyword>
<comment type="similarity">
    <text evidence="2">Belongs to the aconitase/IPM isomerase family.</text>
</comment>
<evidence type="ECO:0000259" key="7">
    <source>
        <dbReference type="Pfam" id="PF00330"/>
    </source>
</evidence>
<dbReference type="SUPFAM" id="SSF52016">
    <property type="entry name" value="LeuD/IlvD-like"/>
    <property type="match status" value="1"/>
</dbReference>
<dbReference type="NCBIfam" id="NF006757">
    <property type="entry name" value="PRK09277.1"/>
    <property type="match status" value="1"/>
</dbReference>
<dbReference type="InterPro" id="IPR006249">
    <property type="entry name" value="Aconitase/IRP2"/>
</dbReference>
<comment type="cofactor">
    <cofactor evidence="1">
        <name>[4Fe-4S] cluster</name>
        <dbReference type="ChEBI" id="CHEBI:49883"/>
    </cofactor>
</comment>
<sequence>MKETVVSANSFDARSTLQVGDESYEIFRLDKVEGSARLPYSLKVLLENLLRTEDGANITADHIRALGGWDSQAQPSQEIQFTPARVIMQDFTGVPCVVDLATMREAVKELGGDPAKINPLAPAELVIDHSVIADKFGTNEAFKQNVDLEYGRNRERYQFLRWGQTAFDEFKVVPPGTGIVHQVNIEHLARVVMVRDGKAYPDTLVGTDSHTTMVNGLGVLGWGVGGIEAEAAMLGQPVSMLIPRVVGFKLTGELQPGTTATDLVLTITEMLRKHGVVGKFVEFYGEGVAATSLANRATIGNMSPEFGSTAAIFPIDDETLSYLRLTGRSEQQVALVEAYAKEQGLWLDPKAEPDFSEKLELDLSTVVPSIAGPKRPQDRIELSRAAEQFAADVLNYVEAGVTGGDDRKPGVPQQEQPHGVASPVDEASAESFPASDAPAYGNDDNGAGAPQHSAVVPGPGPSNPVTVTAPDGSTYQLDHGAVTVAAITSCTNTSNPYVMVAAALVAKKAVEKGLTRKPWVKTTLAPGSKVVTDYFEKAGLTPYLDKVGFNLVGYGCTTCIGNSGPLPEEVSKAVNDHDLAVTSVLSGNRNFEGRINPDVKMNYLASPPLVVAYAIAGSMRVDITKDALGTDQDGNPVHLKDIWPTEAEVNEVVANAIGEDMFSKSYADVFAGDAQWQALPIPTGNTFEWDPESTYVRKPPYFEGMQMEPAPVEDISGARVLAKLGDSVTTDHISPAGAIKADTPAGKYLTEHGVERRDFNSYGSRRGNHEVMIRGTFANIRLRNQIAPGTEGGYTRDFTQEGGPVSFIYDASQNYQAAGIPLVVLAGKEYGSGSSRDWAAKGTALLGVKAVIAESYERIHRSNLIGMGVLPLQFPEGQSAESLGLTGEETFSISGVTELNDGTTPRTVKVTTDTGVEFDAVVRIDTPGEADYYRNGGIMQYVLRSLIRK</sequence>
<protein>
    <submittedName>
        <fullName evidence="9">Aconitate hydratase</fullName>
        <ecNumber evidence="9">4.2.1.3</ecNumber>
    </submittedName>
</protein>
<evidence type="ECO:0000259" key="8">
    <source>
        <dbReference type="Pfam" id="PF00694"/>
    </source>
</evidence>
<feature type="domain" description="Aconitase/3-isopropylmalate dehydratase large subunit alpha/beta/alpha" evidence="7">
    <location>
        <begin position="69"/>
        <end position="617"/>
    </location>
</feature>
<dbReference type="InterPro" id="IPR001030">
    <property type="entry name" value="Acoase/IPM_deHydtase_lsu_aba"/>
</dbReference>
<dbReference type="PROSITE" id="PS00450">
    <property type="entry name" value="ACONITASE_1"/>
    <property type="match status" value="1"/>
</dbReference>
<evidence type="ECO:0000256" key="3">
    <source>
        <dbReference type="ARBA" id="ARBA00022723"/>
    </source>
</evidence>
<dbReference type="Pfam" id="PF00330">
    <property type="entry name" value="Aconitase"/>
    <property type="match status" value="1"/>
</dbReference>
<accession>A0ABW0D3A4</accession>
<reference evidence="10" key="1">
    <citation type="journal article" date="2019" name="Int. J. Syst. Evol. Microbiol.">
        <title>The Global Catalogue of Microorganisms (GCM) 10K type strain sequencing project: providing services to taxonomists for standard genome sequencing and annotation.</title>
        <authorList>
            <consortium name="The Broad Institute Genomics Platform"/>
            <consortium name="The Broad Institute Genome Sequencing Center for Infectious Disease"/>
            <person name="Wu L."/>
            <person name="Ma J."/>
        </authorList>
    </citation>
    <scope>NUCLEOTIDE SEQUENCE [LARGE SCALE GENOMIC DNA]</scope>
    <source>
        <strain evidence="10">CCM 8479</strain>
    </source>
</reference>
<dbReference type="CDD" id="cd01580">
    <property type="entry name" value="AcnA_IRP_Swivel"/>
    <property type="match status" value="1"/>
</dbReference>
<keyword evidence="10" id="KW-1185">Reference proteome</keyword>
<evidence type="ECO:0000256" key="6">
    <source>
        <dbReference type="SAM" id="MobiDB-lite"/>
    </source>
</evidence>
<dbReference type="InterPro" id="IPR015928">
    <property type="entry name" value="Aconitase/3IPM_dehydase_swvl"/>
</dbReference>
<dbReference type="GO" id="GO:0003994">
    <property type="term" value="F:aconitate hydratase activity"/>
    <property type="evidence" value="ECO:0007669"/>
    <property type="project" value="UniProtKB-EC"/>
</dbReference>
<keyword evidence="9" id="KW-0456">Lyase</keyword>
<dbReference type="EC" id="4.2.1.3" evidence="9"/>
<evidence type="ECO:0000256" key="1">
    <source>
        <dbReference type="ARBA" id="ARBA00001966"/>
    </source>
</evidence>
<feature type="domain" description="Aconitase A/isopropylmalate dehydratase small subunit swivel" evidence="8">
    <location>
        <begin position="747"/>
        <end position="876"/>
    </location>
</feature>
<dbReference type="RefSeq" id="WP_344643061.1">
    <property type="nucleotide sequence ID" value="NZ_BAAASS010000003.1"/>
</dbReference>
<gene>
    <name evidence="9" type="ORF">ACFPN6_02180</name>
</gene>
<organism evidence="9 10">
    <name type="scientific">Streptomyces fimbriatus</name>
    <dbReference type="NCBI Taxonomy" id="68197"/>
    <lineage>
        <taxon>Bacteria</taxon>
        <taxon>Bacillati</taxon>
        <taxon>Actinomycetota</taxon>
        <taxon>Actinomycetes</taxon>
        <taxon>Kitasatosporales</taxon>
        <taxon>Streptomycetaceae</taxon>
        <taxon>Streptomyces</taxon>
    </lineage>
</organism>
<dbReference type="InterPro" id="IPR015931">
    <property type="entry name" value="Acnase/IPM_dHydase_lsu_aba_1/3"/>
</dbReference>
<dbReference type="InterPro" id="IPR044137">
    <property type="entry name" value="AcnA_IRP_Swivel"/>
</dbReference>
<keyword evidence="4" id="KW-0408">Iron</keyword>
<evidence type="ECO:0000256" key="5">
    <source>
        <dbReference type="ARBA" id="ARBA00023014"/>
    </source>
</evidence>
<keyword evidence="5" id="KW-0411">Iron-sulfur</keyword>
<comment type="caution">
    <text evidence="9">The sequence shown here is derived from an EMBL/GenBank/DDBJ whole genome shotgun (WGS) entry which is preliminary data.</text>
</comment>
<dbReference type="InterPro" id="IPR000573">
    <property type="entry name" value="AconitaseA/IPMdHydase_ssu_swvl"/>
</dbReference>
<proteinExistence type="inferred from homology"/>
<dbReference type="NCBIfam" id="NF009520">
    <property type="entry name" value="PRK12881.1"/>
    <property type="match status" value="1"/>
</dbReference>
<evidence type="ECO:0000256" key="2">
    <source>
        <dbReference type="ARBA" id="ARBA00007185"/>
    </source>
</evidence>